<sequence length="976" mass="110963">MNRLEPSQLKIDNELLDCTTSNYDFKYVLANNGWIMGGSNPLMDFAAADSKVYFRREVIIWGDCVKLRYGGQPSDCPFLWDHMAEYTKFSATHFHGFRIDNCHGTPIHVAEHLLNVARQVRPNLYVIAELFTGSEDVDNIFVKRLGIDSLVREAMSAPDCRELGRLIHRYGGEPIGSFPQCMKECSIIKEKRARALLTDATHDNEPPLTKRTVWNVLPNMCIVTMASCAIASNRGYDELVPHYIDVVNEERLYAPFKEESNACAHAVSMEDGLLGVRKVLNELHIKMAEENFSEIYVDQVNNDVITITRHSPLTRQSFIMVTNSAFTERSGPYNQIVSPIAVSGEIEEVLLVAYLVLEESDSSSNERRRSLLSTNRVLSNFKRDKNFINGIKEVKVCLQTHLQVNDHNIKMFQSSSFVENGALKTLVYVTPENFIPGSVFIIKTKVSAEAEKALKSLTLPLNKNDLLLNSIKELSLIELNFILFRCAREEEVEESGNSTYYVPNFGSLTYAGLQGFITVLKNIALTNDLGHPLCTNLRQGLWAAGYIINRLSRYKWSKKLGHVVKELLMLLSHIPYFLVPCYFYLLLMQLWDLLLLHAFSLMSVFIQKGDDFTQNLALVSLQMVGSLKSIACRDPSLPPQNDVDLSITMAAGLPHFCVGFMRTWGRDTFISLRGLLLLTGRYAEARSLIIGFAGTIRHGLIPNLLDSSRNSRYNCRDAVWFWLQAIQEYCKLSNEGENFLKAKIHRLYPSDDIKKYRKQDRYIFSGNEYANIELHDLIHYVLQEHARGIHFEEWGAGVNLDSNMLKEGFKIDISLNSETGLIQGGNAFNCGTWMDKMGEESIINSHCLNSNVYTDYQLRPNICIAMVVAPELFVRNHAIACLENMESVLLGHYGMKTLDPEDWAYRGDYNNDNDTYDPSVAKGANYHQGPEWIWTLGYFLRALLIFHSGKSETTSKVLRILQAHRWAIKASDWLFH</sequence>
<accession>A0AA38HI82</accession>
<dbReference type="InterPro" id="IPR032792">
    <property type="entry name" value="AGL_glucanoTrfase"/>
</dbReference>
<dbReference type="Pfam" id="PF14702">
    <property type="entry name" value="hGDE_central"/>
    <property type="match status" value="1"/>
</dbReference>
<dbReference type="InterPro" id="IPR032790">
    <property type="entry name" value="GDE_C"/>
</dbReference>
<evidence type="ECO:0000259" key="2">
    <source>
        <dbReference type="Pfam" id="PF14701"/>
    </source>
</evidence>
<feature type="domain" description="Glycogen debranching enzyme central" evidence="3">
    <location>
        <begin position="272"/>
        <end position="551"/>
    </location>
</feature>
<evidence type="ECO:0000259" key="3">
    <source>
        <dbReference type="Pfam" id="PF14702"/>
    </source>
</evidence>
<protein>
    <recommendedName>
        <fullName evidence="6">Glycogen debranching enzyme</fullName>
    </recommendedName>
</protein>
<name>A0AA38HI82_9CUCU</name>
<dbReference type="Pfam" id="PF14701">
    <property type="entry name" value="hDGE_amylase"/>
    <property type="match status" value="1"/>
</dbReference>
<dbReference type="InterPro" id="IPR010401">
    <property type="entry name" value="AGL/Gdb1"/>
</dbReference>
<comment type="caution">
    <text evidence="4">The sequence shown here is derived from an EMBL/GenBank/DDBJ whole genome shotgun (WGS) entry which is preliminary data.</text>
</comment>
<feature type="domain" description="Glycogen debranching enzyme C-terminal" evidence="1">
    <location>
        <begin position="645"/>
        <end position="840"/>
    </location>
</feature>
<evidence type="ECO:0000259" key="1">
    <source>
        <dbReference type="Pfam" id="PF06202"/>
    </source>
</evidence>
<dbReference type="Proteomes" id="UP001168821">
    <property type="component" value="Unassembled WGS sequence"/>
</dbReference>
<reference evidence="4" key="1">
    <citation type="journal article" date="2023" name="G3 (Bethesda)">
        <title>Whole genome assemblies of Zophobas morio and Tenebrio molitor.</title>
        <authorList>
            <person name="Kaur S."/>
            <person name="Stinson S.A."/>
            <person name="diCenzo G.C."/>
        </authorList>
    </citation>
    <scope>NUCLEOTIDE SEQUENCE</scope>
    <source>
        <strain evidence="4">QUZm001</strain>
    </source>
</reference>
<dbReference type="GO" id="GO:0004134">
    <property type="term" value="F:4-alpha-glucanotransferase activity"/>
    <property type="evidence" value="ECO:0007669"/>
    <property type="project" value="InterPro"/>
</dbReference>
<dbReference type="GO" id="GO:0004135">
    <property type="term" value="F:amylo-alpha-1,6-glucosidase activity"/>
    <property type="evidence" value="ECO:0007669"/>
    <property type="project" value="InterPro"/>
</dbReference>
<dbReference type="Pfam" id="PF06202">
    <property type="entry name" value="GDE_C"/>
    <property type="match status" value="2"/>
</dbReference>
<dbReference type="EMBL" id="JALNTZ010003130">
    <property type="protein sequence ID" value="KAJ3616638.1"/>
    <property type="molecule type" value="Genomic_DNA"/>
</dbReference>
<feature type="domain" description="Glycogen debranching enzyme C-terminal" evidence="1">
    <location>
        <begin position="849"/>
        <end position="973"/>
    </location>
</feature>
<dbReference type="SUPFAM" id="SSF48208">
    <property type="entry name" value="Six-hairpin glycosidases"/>
    <property type="match status" value="1"/>
</dbReference>
<dbReference type="PANTHER" id="PTHR10569">
    <property type="entry name" value="GLYCOGEN DEBRANCHING ENZYME"/>
    <property type="match status" value="1"/>
</dbReference>
<dbReference type="GO" id="GO:0005980">
    <property type="term" value="P:glycogen catabolic process"/>
    <property type="evidence" value="ECO:0007669"/>
    <property type="project" value="InterPro"/>
</dbReference>
<evidence type="ECO:0000313" key="5">
    <source>
        <dbReference type="Proteomes" id="UP001168821"/>
    </source>
</evidence>
<proteinExistence type="predicted"/>
<dbReference type="Gene3D" id="3.20.20.80">
    <property type="entry name" value="Glycosidases"/>
    <property type="match status" value="1"/>
</dbReference>
<dbReference type="InterPro" id="IPR008928">
    <property type="entry name" value="6-hairpin_glycosidase_sf"/>
</dbReference>
<dbReference type="AlphaFoldDB" id="A0AA38HI82"/>
<evidence type="ECO:0008006" key="6">
    <source>
        <dbReference type="Google" id="ProtNLM"/>
    </source>
</evidence>
<dbReference type="InterPro" id="IPR032788">
    <property type="entry name" value="AGL_central"/>
</dbReference>
<dbReference type="SUPFAM" id="SSF51445">
    <property type="entry name" value="(Trans)glycosidases"/>
    <property type="match status" value="1"/>
</dbReference>
<dbReference type="InterPro" id="IPR017853">
    <property type="entry name" value="GH"/>
</dbReference>
<dbReference type="PANTHER" id="PTHR10569:SF2">
    <property type="entry name" value="GLYCOGEN DEBRANCHING ENZYME"/>
    <property type="match status" value="1"/>
</dbReference>
<feature type="domain" description="Glycogen debranching enzyme glucanotransferase" evidence="2">
    <location>
        <begin position="24"/>
        <end position="125"/>
    </location>
</feature>
<evidence type="ECO:0000313" key="4">
    <source>
        <dbReference type="EMBL" id="KAJ3616638.1"/>
    </source>
</evidence>
<keyword evidence="5" id="KW-1185">Reference proteome</keyword>
<gene>
    <name evidence="4" type="ORF">Zmor_011773</name>
</gene>
<organism evidence="4 5">
    <name type="scientific">Zophobas morio</name>
    <dbReference type="NCBI Taxonomy" id="2755281"/>
    <lineage>
        <taxon>Eukaryota</taxon>
        <taxon>Metazoa</taxon>
        <taxon>Ecdysozoa</taxon>
        <taxon>Arthropoda</taxon>
        <taxon>Hexapoda</taxon>
        <taxon>Insecta</taxon>
        <taxon>Pterygota</taxon>
        <taxon>Neoptera</taxon>
        <taxon>Endopterygota</taxon>
        <taxon>Coleoptera</taxon>
        <taxon>Polyphaga</taxon>
        <taxon>Cucujiformia</taxon>
        <taxon>Tenebrionidae</taxon>
        <taxon>Zophobas</taxon>
    </lineage>
</organism>